<dbReference type="PANTHER" id="PTHR43250:SF2">
    <property type="entry name" value="EXODEOXYRIBONUCLEASE III"/>
    <property type="match status" value="1"/>
</dbReference>
<organism evidence="7 8">
    <name type="scientific">Gordonia pseudamarae</name>
    <dbReference type="NCBI Taxonomy" id="2831662"/>
    <lineage>
        <taxon>Bacteria</taxon>
        <taxon>Bacillati</taxon>
        <taxon>Actinomycetota</taxon>
        <taxon>Actinomycetes</taxon>
        <taxon>Mycobacteriales</taxon>
        <taxon>Gordoniaceae</taxon>
        <taxon>Gordonia</taxon>
    </lineage>
</organism>
<evidence type="ECO:0000256" key="2">
    <source>
        <dbReference type="ARBA" id="ARBA00007092"/>
    </source>
</evidence>
<dbReference type="Proteomes" id="UP001059836">
    <property type="component" value="Chromosome"/>
</dbReference>
<evidence type="ECO:0000313" key="7">
    <source>
        <dbReference type="EMBL" id="QHN34712.1"/>
    </source>
</evidence>
<evidence type="ECO:0000256" key="4">
    <source>
        <dbReference type="ARBA" id="ARBA00022801"/>
    </source>
</evidence>
<sequence>MSIVITTVNVNGIRAAVRQRNERNAGMLRWLSEAPSDVIVLQEIRASHKQAHEALAPVLEGGWHLTMTESSVKGHAGVGVLSRIEPAAVRTGFGSAEFDDLGRYVEADFGAPGIDGVGELTVGALYLPKGAADTPQDAAKFEEKKRFLDEFGAYLAGLIDPDGRVQDGGARDRGVVVGGDWNIAPAEADIKNWKGNLTSPGFLPHERAWVAGLLASGWSDVVRDLHPEGPGPYSWWSWRGKAFDNDAGWRIDYQLANAPMAAAARSAVVDRADAYDLRWSDHAPVTVTFG</sequence>
<dbReference type="InterPro" id="IPR036691">
    <property type="entry name" value="Endo/exonu/phosph_ase_sf"/>
</dbReference>
<keyword evidence="3" id="KW-0479">Metal-binding</keyword>
<dbReference type="PROSITE" id="PS51435">
    <property type="entry name" value="AP_NUCLEASE_F1_4"/>
    <property type="match status" value="1"/>
</dbReference>
<accession>A0ABX6IGE6</accession>
<keyword evidence="4" id="KW-0378">Hydrolase</keyword>
<protein>
    <submittedName>
        <fullName evidence="7">Exodeoxyribonuclease III</fullName>
    </submittedName>
</protein>
<dbReference type="NCBIfam" id="TIGR00633">
    <property type="entry name" value="xth"/>
    <property type="match status" value="1"/>
</dbReference>
<evidence type="ECO:0000256" key="1">
    <source>
        <dbReference type="ARBA" id="ARBA00001946"/>
    </source>
</evidence>
<dbReference type="Pfam" id="PF03372">
    <property type="entry name" value="Exo_endo_phos"/>
    <property type="match status" value="1"/>
</dbReference>
<evidence type="ECO:0000259" key="6">
    <source>
        <dbReference type="Pfam" id="PF03372"/>
    </source>
</evidence>
<dbReference type="InterPro" id="IPR004808">
    <property type="entry name" value="AP_endonuc_1"/>
</dbReference>
<proteinExistence type="inferred from homology"/>
<comment type="similarity">
    <text evidence="2">Belongs to the DNA repair enzymes AP/ExoA family.</text>
</comment>
<dbReference type="SUPFAM" id="SSF56219">
    <property type="entry name" value="DNase I-like"/>
    <property type="match status" value="1"/>
</dbReference>
<evidence type="ECO:0000313" key="8">
    <source>
        <dbReference type="Proteomes" id="UP001059836"/>
    </source>
</evidence>
<keyword evidence="5" id="KW-0460">Magnesium</keyword>
<dbReference type="EMBL" id="CP045809">
    <property type="protein sequence ID" value="QHN34712.1"/>
    <property type="molecule type" value="Genomic_DNA"/>
</dbReference>
<reference evidence="7" key="1">
    <citation type="journal article" date="2021" name="Nat. Microbiol.">
        <title>Cocultivation of an ultrasmall environmental parasitic bacterium with lytic ability against bacteria associated with wastewater foams.</title>
        <authorList>
            <person name="Batinovic S."/>
            <person name="Rose J.J.A."/>
            <person name="Ratcliffe J."/>
            <person name="Seviour R.J."/>
            <person name="Petrovski S."/>
        </authorList>
    </citation>
    <scope>NUCLEOTIDE SEQUENCE</scope>
    <source>
        <strain evidence="7">CON9</strain>
    </source>
</reference>
<evidence type="ECO:0000256" key="3">
    <source>
        <dbReference type="ARBA" id="ARBA00022723"/>
    </source>
</evidence>
<dbReference type="InterPro" id="IPR005135">
    <property type="entry name" value="Endo/exonuclease/phosphatase"/>
</dbReference>
<gene>
    <name evidence="7" type="ORF">GII31_07165</name>
</gene>
<dbReference type="InterPro" id="IPR037493">
    <property type="entry name" value="ExoIII-like"/>
</dbReference>
<feature type="domain" description="Endonuclease/exonuclease/phosphatase" evidence="6">
    <location>
        <begin position="7"/>
        <end position="282"/>
    </location>
</feature>
<comment type="cofactor">
    <cofactor evidence="1">
        <name>Mg(2+)</name>
        <dbReference type="ChEBI" id="CHEBI:18420"/>
    </cofactor>
</comment>
<dbReference type="PANTHER" id="PTHR43250">
    <property type="entry name" value="EXODEOXYRIBONUCLEASE III"/>
    <property type="match status" value="1"/>
</dbReference>
<dbReference type="Gene3D" id="3.60.10.10">
    <property type="entry name" value="Endonuclease/exonuclease/phosphatase"/>
    <property type="match status" value="1"/>
</dbReference>
<name>A0ABX6IGE6_9ACTN</name>
<keyword evidence="8" id="KW-1185">Reference proteome</keyword>
<evidence type="ECO:0000256" key="5">
    <source>
        <dbReference type="ARBA" id="ARBA00022842"/>
    </source>
</evidence>
<dbReference type="RefSeq" id="WP_213248131.1">
    <property type="nucleotide sequence ID" value="NZ_CP045806.1"/>
</dbReference>